<evidence type="ECO:0000256" key="2">
    <source>
        <dbReference type="ARBA" id="ARBA00023125"/>
    </source>
</evidence>
<proteinExistence type="predicted"/>
<dbReference type="RefSeq" id="WP_085097619.1">
    <property type="nucleotide sequence ID" value="NZ_AP022603.1"/>
</dbReference>
<evidence type="ECO:0000256" key="4">
    <source>
        <dbReference type="PROSITE-ProRule" id="PRU00335"/>
    </source>
</evidence>
<feature type="domain" description="HTH tetR-type" evidence="5">
    <location>
        <begin position="16"/>
        <end position="75"/>
    </location>
</feature>
<keyword evidence="2 4" id="KW-0238">DNA-binding</keyword>
<dbReference type="InterPro" id="IPR050109">
    <property type="entry name" value="HTH-type_TetR-like_transc_reg"/>
</dbReference>
<evidence type="ECO:0000313" key="6">
    <source>
        <dbReference type="EMBL" id="ORV01113.1"/>
    </source>
</evidence>
<organism evidence="6 7">
    <name type="scientific">Mycolicibacterium fallax</name>
    <name type="common">Mycobacterium fallax</name>
    <dbReference type="NCBI Taxonomy" id="1793"/>
    <lineage>
        <taxon>Bacteria</taxon>
        <taxon>Bacillati</taxon>
        <taxon>Actinomycetota</taxon>
        <taxon>Actinomycetes</taxon>
        <taxon>Mycobacteriales</taxon>
        <taxon>Mycobacteriaceae</taxon>
        <taxon>Mycolicibacterium</taxon>
    </lineage>
</organism>
<keyword evidence="7" id="KW-1185">Reference proteome</keyword>
<dbReference type="STRING" id="1793.AWC04_14080"/>
<evidence type="ECO:0000256" key="3">
    <source>
        <dbReference type="ARBA" id="ARBA00023163"/>
    </source>
</evidence>
<dbReference type="PRINTS" id="PR00455">
    <property type="entry name" value="HTHTETR"/>
</dbReference>
<sequence>MNSCPTAGRPLRRDAELNRRRIIDAAQELFAAKGLEPNLNDVARHAGVGVGTVYRRFPGKEQLIEEIYADGLGMLTGLAESALRLEDSWLGFEFYVRQMCEKTATDRAMREIVFSKAYGGERVREARDRLVPLLQQLVARAQADGHLRDGVSSTDLPIFALLAGTVSEFAGEVDSQLWRRYVEMLLDGMRARPDQDGLPVAALADTTLDRVMQMWEPAGPG</sequence>
<evidence type="ECO:0000313" key="7">
    <source>
        <dbReference type="Proteomes" id="UP000193484"/>
    </source>
</evidence>
<dbReference type="Proteomes" id="UP000193484">
    <property type="component" value="Unassembled WGS sequence"/>
</dbReference>
<dbReference type="OrthoDB" id="9795011at2"/>
<dbReference type="PANTHER" id="PTHR30055">
    <property type="entry name" value="HTH-TYPE TRANSCRIPTIONAL REGULATOR RUTR"/>
    <property type="match status" value="1"/>
</dbReference>
<dbReference type="InterPro" id="IPR036271">
    <property type="entry name" value="Tet_transcr_reg_TetR-rel_C_sf"/>
</dbReference>
<evidence type="ECO:0000259" key="5">
    <source>
        <dbReference type="PROSITE" id="PS50977"/>
    </source>
</evidence>
<dbReference type="GO" id="GO:0000976">
    <property type="term" value="F:transcription cis-regulatory region binding"/>
    <property type="evidence" value="ECO:0007669"/>
    <property type="project" value="TreeGrafter"/>
</dbReference>
<dbReference type="AlphaFoldDB" id="A0A1X1R837"/>
<feature type="DNA-binding region" description="H-T-H motif" evidence="4">
    <location>
        <begin position="38"/>
        <end position="57"/>
    </location>
</feature>
<evidence type="ECO:0000256" key="1">
    <source>
        <dbReference type="ARBA" id="ARBA00023015"/>
    </source>
</evidence>
<dbReference type="GO" id="GO:0003700">
    <property type="term" value="F:DNA-binding transcription factor activity"/>
    <property type="evidence" value="ECO:0007669"/>
    <property type="project" value="TreeGrafter"/>
</dbReference>
<dbReference type="Pfam" id="PF21597">
    <property type="entry name" value="TetR_C_43"/>
    <property type="match status" value="1"/>
</dbReference>
<name>A0A1X1R837_MYCFA</name>
<dbReference type="PROSITE" id="PS50977">
    <property type="entry name" value="HTH_TETR_2"/>
    <property type="match status" value="1"/>
</dbReference>
<dbReference type="Pfam" id="PF00440">
    <property type="entry name" value="TetR_N"/>
    <property type="match status" value="1"/>
</dbReference>
<dbReference type="SUPFAM" id="SSF48498">
    <property type="entry name" value="Tetracyclin repressor-like, C-terminal domain"/>
    <property type="match status" value="1"/>
</dbReference>
<dbReference type="Gene3D" id="1.10.357.10">
    <property type="entry name" value="Tetracycline Repressor, domain 2"/>
    <property type="match status" value="1"/>
</dbReference>
<comment type="caution">
    <text evidence="6">The sequence shown here is derived from an EMBL/GenBank/DDBJ whole genome shotgun (WGS) entry which is preliminary data.</text>
</comment>
<dbReference type="PANTHER" id="PTHR30055:SF234">
    <property type="entry name" value="HTH-TYPE TRANSCRIPTIONAL REGULATOR BETI"/>
    <property type="match status" value="1"/>
</dbReference>
<accession>A0A1X1R837</accession>
<gene>
    <name evidence="6" type="ORF">AWC04_14080</name>
</gene>
<dbReference type="EMBL" id="LQOJ01000047">
    <property type="protein sequence ID" value="ORV01113.1"/>
    <property type="molecule type" value="Genomic_DNA"/>
</dbReference>
<dbReference type="InterPro" id="IPR049445">
    <property type="entry name" value="TetR_SbtR-like_C"/>
</dbReference>
<dbReference type="SUPFAM" id="SSF46689">
    <property type="entry name" value="Homeodomain-like"/>
    <property type="match status" value="1"/>
</dbReference>
<protein>
    <submittedName>
        <fullName evidence="6">Transcriptional regulator</fullName>
    </submittedName>
</protein>
<dbReference type="InterPro" id="IPR001647">
    <property type="entry name" value="HTH_TetR"/>
</dbReference>
<keyword evidence="1" id="KW-0805">Transcription regulation</keyword>
<dbReference type="InterPro" id="IPR009057">
    <property type="entry name" value="Homeodomain-like_sf"/>
</dbReference>
<keyword evidence="3" id="KW-0804">Transcription</keyword>
<reference evidence="6 7" key="1">
    <citation type="submission" date="2016-01" db="EMBL/GenBank/DDBJ databases">
        <title>The new phylogeny of the genus Mycobacterium.</title>
        <authorList>
            <person name="Tarcisio F."/>
            <person name="Conor M."/>
            <person name="Antonella G."/>
            <person name="Elisabetta G."/>
            <person name="Giulia F.S."/>
            <person name="Sara T."/>
            <person name="Anna F."/>
            <person name="Clotilde B."/>
            <person name="Roberto B."/>
            <person name="Veronica D.S."/>
            <person name="Fabio R."/>
            <person name="Monica P."/>
            <person name="Olivier J."/>
            <person name="Enrico T."/>
            <person name="Nicola S."/>
        </authorList>
    </citation>
    <scope>NUCLEOTIDE SEQUENCE [LARGE SCALE GENOMIC DNA]</scope>
    <source>
        <strain evidence="6 7">DSM 44179</strain>
    </source>
</reference>